<accession>A0A8S3U4F8</accession>
<feature type="region of interest" description="Disordered" evidence="2">
    <location>
        <begin position="109"/>
        <end position="132"/>
    </location>
</feature>
<gene>
    <name evidence="3" type="ORF">MEDL_53372</name>
</gene>
<organism evidence="3 4">
    <name type="scientific">Mytilus edulis</name>
    <name type="common">Blue mussel</name>
    <dbReference type="NCBI Taxonomy" id="6550"/>
    <lineage>
        <taxon>Eukaryota</taxon>
        <taxon>Metazoa</taxon>
        <taxon>Spiralia</taxon>
        <taxon>Lophotrochozoa</taxon>
        <taxon>Mollusca</taxon>
        <taxon>Bivalvia</taxon>
        <taxon>Autobranchia</taxon>
        <taxon>Pteriomorphia</taxon>
        <taxon>Mytilida</taxon>
        <taxon>Mytiloidea</taxon>
        <taxon>Mytilidae</taxon>
        <taxon>Mytilinae</taxon>
        <taxon>Mytilus</taxon>
    </lineage>
</organism>
<evidence type="ECO:0000313" key="4">
    <source>
        <dbReference type="Proteomes" id="UP000683360"/>
    </source>
</evidence>
<dbReference type="AlphaFoldDB" id="A0A8S3U4F8"/>
<sequence>MVFFVLCVALYDRGCTEKPIVRSVLTTSSQRSRTTAKLEAIQAKVKLAEEEAALEKRMSTIRQKQTKNTVVDQQSYDERLQTKCKVSTLPKFETLNCYAHREKKKSEWYNKRTTNSSIEPQSNHGGESTKDENKDAVTKCTSLCDFTGRSCSKTVLVKVFQTTNLRKLSLHILFWMNS</sequence>
<feature type="compositionally biased region" description="Polar residues" evidence="2">
    <location>
        <begin position="111"/>
        <end position="126"/>
    </location>
</feature>
<dbReference type="EMBL" id="CAJPWZ010002579">
    <property type="protein sequence ID" value="CAG2241070.1"/>
    <property type="molecule type" value="Genomic_DNA"/>
</dbReference>
<name>A0A8S3U4F8_MYTED</name>
<proteinExistence type="predicted"/>
<dbReference type="OrthoDB" id="10562453at2759"/>
<comment type="caution">
    <text evidence="3">The sequence shown here is derived from an EMBL/GenBank/DDBJ whole genome shotgun (WGS) entry which is preliminary data.</text>
</comment>
<feature type="coiled-coil region" evidence="1">
    <location>
        <begin position="31"/>
        <end position="64"/>
    </location>
</feature>
<dbReference type="Proteomes" id="UP000683360">
    <property type="component" value="Unassembled WGS sequence"/>
</dbReference>
<protein>
    <submittedName>
        <fullName evidence="3">Uncharacterized protein</fullName>
    </submittedName>
</protein>
<evidence type="ECO:0000256" key="2">
    <source>
        <dbReference type="SAM" id="MobiDB-lite"/>
    </source>
</evidence>
<reference evidence="3" key="1">
    <citation type="submission" date="2021-03" db="EMBL/GenBank/DDBJ databases">
        <authorList>
            <person name="Bekaert M."/>
        </authorList>
    </citation>
    <scope>NUCLEOTIDE SEQUENCE</scope>
</reference>
<keyword evidence="4" id="KW-1185">Reference proteome</keyword>
<evidence type="ECO:0000313" key="3">
    <source>
        <dbReference type="EMBL" id="CAG2241070.1"/>
    </source>
</evidence>
<keyword evidence="1" id="KW-0175">Coiled coil</keyword>
<evidence type="ECO:0000256" key="1">
    <source>
        <dbReference type="SAM" id="Coils"/>
    </source>
</evidence>